<organism evidence="3 4">
    <name type="scientific">Haliscomenobacter hydrossis (strain ATCC 27775 / DSM 1100 / LMG 10767 / O)</name>
    <dbReference type="NCBI Taxonomy" id="760192"/>
    <lineage>
        <taxon>Bacteria</taxon>
        <taxon>Pseudomonadati</taxon>
        <taxon>Bacteroidota</taxon>
        <taxon>Saprospiria</taxon>
        <taxon>Saprospirales</taxon>
        <taxon>Haliscomenobacteraceae</taxon>
        <taxon>Haliscomenobacter</taxon>
    </lineage>
</organism>
<protein>
    <submittedName>
        <fullName evidence="3">Uncharacterized protein</fullName>
    </submittedName>
</protein>
<reference key="2">
    <citation type="submission" date="2011-04" db="EMBL/GenBank/DDBJ databases">
        <title>Complete sequence of chromosome of Haliscomenobacter hydrossis DSM 1100.</title>
        <authorList>
            <consortium name="US DOE Joint Genome Institute (JGI-PGF)"/>
            <person name="Lucas S."/>
            <person name="Han J."/>
            <person name="Lapidus A."/>
            <person name="Bruce D."/>
            <person name="Goodwin L."/>
            <person name="Pitluck S."/>
            <person name="Peters L."/>
            <person name="Kyrpides N."/>
            <person name="Mavromatis K."/>
            <person name="Ivanova N."/>
            <person name="Ovchinnikova G."/>
            <person name="Pagani I."/>
            <person name="Daligault H."/>
            <person name="Detter J.C."/>
            <person name="Han C."/>
            <person name="Land M."/>
            <person name="Hauser L."/>
            <person name="Markowitz V."/>
            <person name="Cheng J.-F."/>
            <person name="Hugenholtz P."/>
            <person name="Woyke T."/>
            <person name="Wu D."/>
            <person name="Verbarg S."/>
            <person name="Frueling A."/>
            <person name="Brambilla E."/>
            <person name="Klenk H.-P."/>
            <person name="Eisen J.A."/>
        </authorList>
    </citation>
    <scope>NUCLEOTIDE SEQUENCE</scope>
    <source>
        <strain>DSM 1100</strain>
    </source>
</reference>
<dbReference type="EMBL" id="CP002691">
    <property type="protein sequence ID" value="AEE49939.1"/>
    <property type="molecule type" value="Genomic_DNA"/>
</dbReference>
<feature type="chain" id="PRO_5003311867" evidence="2">
    <location>
        <begin position="21"/>
        <end position="353"/>
    </location>
</feature>
<reference evidence="3 4" key="1">
    <citation type="journal article" date="2011" name="Stand. Genomic Sci.">
        <title>Complete genome sequence of Haliscomenobacter hydrossis type strain (O).</title>
        <authorList>
            <consortium name="US DOE Joint Genome Institute (JGI-PGF)"/>
            <person name="Daligault H."/>
            <person name="Lapidus A."/>
            <person name="Zeytun A."/>
            <person name="Nolan M."/>
            <person name="Lucas S."/>
            <person name="Del Rio T.G."/>
            <person name="Tice H."/>
            <person name="Cheng J.F."/>
            <person name="Tapia R."/>
            <person name="Han C."/>
            <person name="Goodwin L."/>
            <person name="Pitluck S."/>
            <person name="Liolios K."/>
            <person name="Pagani I."/>
            <person name="Ivanova N."/>
            <person name="Huntemann M."/>
            <person name="Mavromatis K."/>
            <person name="Mikhailova N."/>
            <person name="Pati A."/>
            <person name="Chen A."/>
            <person name="Palaniappan K."/>
            <person name="Land M."/>
            <person name="Hauser L."/>
            <person name="Brambilla E.M."/>
            <person name="Rohde M."/>
            <person name="Verbarg S."/>
            <person name="Goker M."/>
            <person name="Bristow J."/>
            <person name="Eisen J.A."/>
            <person name="Markowitz V."/>
            <person name="Hugenholtz P."/>
            <person name="Kyrpides N.C."/>
            <person name="Klenk H.P."/>
            <person name="Woyke T."/>
        </authorList>
    </citation>
    <scope>NUCLEOTIDE SEQUENCE [LARGE SCALE GENOMIC DNA]</scope>
    <source>
        <strain evidence="4">ATCC 27775 / DSM 1100 / LMG 10767 / O</strain>
    </source>
</reference>
<proteinExistence type="predicted"/>
<dbReference type="Proteomes" id="UP000008461">
    <property type="component" value="Chromosome"/>
</dbReference>
<feature type="signal peptide" evidence="2">
    <location>
        <begin position="1"/>
        <end position="20"/>
    </location>
</feature>
<evidence type="ECO:0000313" key="3">
    <source>
        <dbReference type="EMBL" id="AEE49939.1"/>
    </source>
</evidence>
<dbReference type="KEGG" id="hhy:Halhy_2054"/>
<dbReference type="STRING" id="760192.Halhy_2054"/>
<dbReference type="HOGENOM" id="CLU_784737_0_0_10"/>
<gene>
    <name evidence="3" type="ordered locus">Halhy_2054</name>
</gene>
<evidence type="ECO:0000256" key="1">
    <source>
        <dbReference type="SAM" id="MobiDB-lite"/>
    </source>
</evidence>
<dbReference type="AlphaFoldDB" id="F4KPI5"/>
<dbReference type="RefSeq" id="WP_013764492.1">
    <property type="nucleotide sequence ID" value="NC_015510.1"/>
</dbReference>
<evidence type="ECO:0000313" key="4">
    <source>
        <dbReference type="Proteomes" id="UP000008461"/>
    </source>
</evidence>
<evidence type="ECO:0000256" key="2">
    <source>
        <dbReference type="SAM" id="SignalP"/>
    </source>
</evidence>
<name>F4KPI5_HALH1</name>
<keyword evidence="4" id="KW-1185">Reference proteome</keyword>
<keyword evidence="2" id="KW-0732">Signal</keyword>
<sequence>MPKSIVFCLCLLGGVSAASAQNDNPIVVMAAQGKISYQAPGYKSKSISAGSLFKNTGTVKLKANSSITFFTEGQFQTLQGPKSSTLQDVFPDQGGMKLNFERGFSDFLVAALDLAANPQNPKDAWGTVTSKKGSGDGWGTVTSKKGSGDGWGTVTSKKGSGDGWGTVTSKKGSGDGWGGKGKLINTIAPFGKIRPGAKLFQWSKPAGPQDYRLEIKDSKGTTILKITAQDTLLSVDLDPVKFKEGQQYVWQVSTAAGDVLSNPMVFEIGTSQALSSVVQKAETAESYAKNSASVQGLMRAVALEQGEWYQDAALTYFQLQTADPNNLLIKLMYAAFWMRNGPKPLAEQAFKLR</sequence>
<accession>F4KPI5</accession>
<feature type="region of interest" description="Disordered" evidence="1">
    <location>
        <begin position="123"/>
        <end position="175"/>
    </location>
</feature>